<evidence type="ECO:0000313" key="9">
    <source>
        <dbReference type="Proteomes" id="UP001140979"/>
    </source>
</evidence>
<dbReference type="GO" id="GO:0016491">
    <property type="term" value="F:oxidoreductase activity"/>
    <property type="evidence" value="ECO:0007669"/>
    <property type="project" value="InterPro"/>
</dbReference>
<proteinExistence type="inferred from homology"/>
<reference evidence="8" key="1">
    <citation type="submission" date="2022-02" db="EMBL/GenBank/DDBJ databases">
        <title>Emergence and expansion in Europe of a Vibrio aestuarianus clonal complex pathogenic for oysters.</title>
        <authorList>
            <person name="Mesnil A."/>
            <person name="Travers M.-A."/>
        </authorList>
    </citation>
    <scope>NUCLEOTIDE SEQUENCE</scope>
    <source>
        <strain evidence="8">19_064_11T1</strain>
    </source>
</reference>
<evidence type="ECO:0000256" key="5">
    <source>
        <dbReference type="ARBA" id="ARBA00023014"/>
    </source>
</evidence>
<evidence type="ECO:0000259" key="7">
    <source>
        <dbReference type="PROSITE" id="PS51918"/>
    </source>
</evidence>
<evidence type="ECO:0000256" key="4">
    <source>
        <dbReference type="ARBA" id="ARBA00023004"/>
    </source>
</evidence>
<evidence type="ECO:0000256" key="6">
    <source>
        <dbReference type="ARBA" id="ARBA00023601"/>
    </source>
</evidence>
<dbReference type="RefSeq" id="WP_040122828.1">
    <property type="nucleotide sequence ID" value="NZ_JAKNBA010000006.1"/>
</dbReference>
<dbReference type="EMBL" id="JAKNBA010000006">
    <property type="protein sequence ID" value="MDE1241659.1"/>
    <property type="molecule type" value="Genomic_DNA"/>
</dbReference>
<dbReference type="InterPro" id="IPR023885">
    <property type="entry name" value="4Fe4S-binding_SPASM_dom"/>
</dbReference>
<dbReference type="SFLD" id="SFLDG01386">
    <property type="entry name" value="main_SPASM_domain-containing"/>
    <property type="match status" value="1"/>
</dbReference>
<comment type="caution">
    <text evidence="8">The sequence shown here is derived from an EMBL/GenBank/DDBJ whole genome shotgun (WGS) entry which is preliminary data.</text>
</comment>
<feature type="domain" description="Radical SAM core" evidence="7">
    <location>
        <begin position="89"/>
        <end position="317"/>
    </location>
</feature>
<accession>A0A9X4ESQ7</accession>
<evidence type="ECO:0000313" key="8">
    <source>
        <dbReference type="EMBL" id="MDE1241659.1"/>
    </source>
</evidence>
<evidence type="ECO:0000256" key="3">
    <source>
        <dbReference type="ARBA" id="ARBA00022723"/>
    </source>
</evidence>
<dbReference type="InterPro" id="IPR007197">
    <property type="entry name" value="rSAM"/>
</dbReference>
<dbReference type="GO" id="GO:0051536">
    <property type="term" value="F:iron-sulfur cluster binding"/>
    <property type="evidence" value="ECO:0007669"/>
    <property type="project" value="UniProtKB-KW"/>
</dbReference>
<dbReference type="SFLD" id="SFLDS00029">
    <property type="entry name" value="Radical_SAM"/>
    <property type="match status" value="1"/>
</dbReference>
<dbReference type="Pfam" id="PF13186">
    <property type="entry name" value="SPASM"/>
    <property type="match status" value="1"/>
</dbReference>
<keyword evidence="5" id="KW-0411">Iron-sulfur</keyword>
<dbReference type="PROSITE" id="PS51918">
    <property type="entry name" value="RADICAL_SAM"/>
    <property type="match status" value="1"/>
</dbReference>
<dbReference type="InterPro" id="IPR058240">
    <property type="entry name" value="rSAM_sf"/>
</dbReference>
<dbReference type="InterPro" id="IPR013785">
    <property type="entry name" value="Aldolase_TIM"/>
</dbReference>
<protein>
    <submittedName>
        <fullName evidence="8">Radical SAM protein</fullName>
    </submittedName>
</protein>
<dbReference type="PANTHER" id="PTHR43273">
    <property type="entry name" value="ANAEROBIC SULFATASE-MATURATING ENZYME HOMOLOG ASLB-RELATED"/>
    <property type="match status" value="1"/>
</dbReference>
<dbReference type="SFLD" id="SFLDG01384">
    <property type="entry name" value="thioether_bond_formation_requi"/>
    <property type="match status" value="1"/>
</dbReference>
<keyword evidence="4" id="KW-0408">Iron</keyword>
<dbReference type="NCBIfam" id="TIGR04085">
    <property type="entry name" value="rSAM_more_4Fe4S"/>
    <property type="match status" value="1"/>
</dbReference>
<sequence length="428" mass="48339">MKYTLNALCSLDRKQHDHFGDIHFIRKTSHRDDIIIIDASTAEIFKQIRSNNVLTADVEAKNADRIARLVADNILVPLQRSAGKVKRQLTKQINLWLQVTDSCNLACDYCYIPSLYSDKVLHKDTFFQLFQHFKDIEGLETVHLKLAGGEPLMVFSAWKDEVQWLRTQLECIGINLELRIITNLTRLTNEMICFFKHHSVIISVSVDGLGDTHDQHRKHKNGAGSFAVVMTNIERLHERGISPSVMITVAGDNYLGVPALVEYLIERDMTFRISDAKGGYLTPAQFEQTMDTVNALLDKAVDKGYPVSRRVIFSDLRTHEAASTPCSMGSHAAAIYLDGSVYFCHTEFQKGQPLGHLSGEQNLLSIIRSGRQKHFGLSDDCQQCQYRFVCAGGCPLYRVNGKSSMCNVYKKIISQVFNIYNKEDGKIT</sequence>
<dbReference type="Proteomes" id="UP001140979">
    <property type="component" value="Unassembled WGS sequence"/>
</dbReference>
<dbReference type="Gene3D" id="3.20.20.70">
    <property type="entry name" value="Aldolase class I"/>
    <property type="match status" value="1"/>
</dbReference>
<dbReference type="Pfam" id="PF04055">
    <property type="entry name" value="Radical_SAM"/>
    <property type="match status" value="1"/>
</dbReference>
<gene>
    <name evidence="8" type="ORF">L9W94_05750</name>
</gene>
<keyword evidence="3" id="KW-0479">Metal-binding</keyword>
<comment type="cofactor">
    <cofactor evidence="1">
        <name>[4Fe-4S] cluster</name>
        <dbReference type="ChEBI" id="CHEBI:49883"/>
    </cofactor>
</comment>
<organism evidence="8 9">
    <name type="scientific">Vibrio aestuarianus</name>
    <dbReference type="NCBI Taxonomy" id="28171"/>
    <lineage>
        <taxon>Bacteria</taxon>
        <taxon>Pseudomonadati</taxon>
        <taxon>Pseudomonadota</taxon>
        <taxon>Gammaproteobacteria</taxon>
        <taxon>Vibrionales</taxon>
        <taxon>Vibrionaceae</taxon>
        <taxon>Vibrio</taxon>
    </lineage>
</organism>
<dbReference type="SUPFAM" id="SSF102114">
    <property type="entry name" value="Radical SAM enzymes"/>
    <property type="match status" value="1"/>
</dbReference>
<evidence type="ECO:0000256" key="2">
    <source>
        <dbReference type="ARBA" id="ARBA00022691"/>
    </source>
</evidence>
<dbReference type="SFLD" id="SFLDG01067">
    <property type="entry name" value="SPASM/twitch_domain_containing"/>
    <property type="match status" value="1"/>
</dbReference>
<name>A0A9X4ESQ7_9VIBR</name>
<keyword evidence="2" id="KW-0949">S-adenosyl-L-methionine</keyword>
<dbReference type="CDD" id="cd01335">
    <property type="entry name" value="Radical_SAM"/>
    <property type="match status" value="1"/>
</dbReference>
<dbReference type="InterPro" id="IPR023867">
    <property type="entry name" value="Sulphatase_maturase_rSAM"/>
</dbReference>
<dbReference type="PANTHER" id="PTHR43273:SF3">
    <property type="entry name" value="ANAEROBIC SULFATASE-MATURATING ENZYME HOMOLOG ASLB-RELATED"/>
    <property type="match status" value="1"/>
</dbReference>
<evidence type="ECO:0000256" key="1">
    <source>
        <dbReference type="ARBA" id="ARBA00001966"/>
    </source>
</evidence>
<comment type="similarity">
    <text evidence="6">Belongs to the radical SAM superfamily. Anaerobic sulfatase-maturating enzyme family.</text>
</comment>
<dbReference type="AlphaFoldDB" id="A0A9X4ESQ7"/>
<dbReference type="GO" id="GO:0046872">
    <property type="term" value="F:metal ion binding"/>
    <property type="evidence" value="ECO:0007669"/>
    <property type="project" value="UniProtKB-KW"/>
</dbReference>